<protein>
    <submittedName>
        <fullName evidence="8">Bacillopeptidase F</fullName>
    </submittedName>
</protein>
<dbReference type="PANTHER" id="PTHR43806:SF67">
    <property type="entry name" value="EGF-LIKE DOMAIN-CONTAINING PROTEIN"/>
    <property type="match status" value="1"/>
</dbReference>
<dbReference type="EMBL" id="LNIX01000007">
    <property type="protein sequence ID" value="OXA51678.1"/>
    <property type="molecule type" value="Genomic_DNA"/>
</dbReference>
<evidence type="ECO:0000256" key="4">
    <source>
        <dbReference type="ARBA" id="ARBA00022825"/>
    </source>
</evidence>
<dbReference type="Proteomes" id="UP000198287">
    <property type="component" value="Unassembled WGS sequence"/>
</dbReference>
<feature type="signal peptide" evidence="6">
    <location>
        <begin position="1"/>
        <end position="17"/>
    </location>
</feature>
<evidence type="ECO:0000259" key="7">
    <source>
        <dbReference type="Pfam" id="PF00082"/>
    </source>
</evidence>
<dbReference type="STRING" id="158441.A0A226E326"/>
<feature type="chain" id="PRO_5012058987" evidence="6">
    <location>
        <begin position="18"/>
        <end position="475"/>
    </location>
</feature>
<name>A0A226E326_FOLCA</name>
<evidence type="ECO:0000256" key="1">
    <source>
        <dbReference type="ARBA" id="ARBA00011073"/>
    </source>
</evidence>
<evidence type="ECO:0000256" key="6">
    <source>
        <dbReference type="SAM" id="SignalP"/>
    </source>
</evidence>
<dbReference type="Pfam" id="PF00082">
    <property type="entry name" value="Peptidase_S8"/>
    <property type="match status" value="1"/>
</dbReference>
<evidence type="ECO:0000256" key="2">
    <source>
        <dbReference type="ARBA" id="ARBA00022670"/>
    </source>
</evidence>
<keyword evidence="2" id="KW-0645">Protease</keyword>
<keyword evidence="3" id="KW-0378">Hydrolase</keyword>
<dbReference type="SUPFAM" id="SSF52743">
    <property type="entry name" value="Subtilisin-like"/>
    <property type="match status" value="1"/>
</dbReference>
<comment type="caution">
    <text evidence="8">The sequence shown here is derived from an EMBL/GenBank/DDBJ whole genome shotgun (WGS) entry which is preliminary data.</text>
</comment>
<dbReference type="OrthoDB" id="1740355at2759"/>
<dbReference type="InterPro" id="IPR036852">
    <property type="entry name" value="Peptidase_S8/S53_dom_sf"/>
</dbReference>
<gene>
    <name evidence="8" type="ORF">Fcan01_12960</name>
</gene>
<evidence type="ECO:0000256" key="3">
    <source>
        <dbReference type="ARBA" id="ARBA00022801"/>
    </source>
</evidence>
<dbReference type="Gene3D" id="3.40.50.200">
    <property type="entry name" value="Peptidase S8/S53 domain"/>
    <property type="match status" value="1"/>
</dbReference>
<dbReference type="PRINTS" id="PR00723">
    <property type="entry name" value="SUBTILISIN"/>
</dbReference>
<sequence>MALKVFSFLILVGIVASSKPAIVQQDLWEQIVTMRGSANVLVSFPQDTGILSKVVNSLSPKVERSTKISAIKSALEASASQSQERVTSFLEKTGVISYSSLWISNQIYIRDLKADLLYELLQFEEITKISLERMHNTFNPVGAAGPLSSTQNREVKAEWGIYKIEAEAANQLLRNVSGGTLPEIRVGILGTGAHATHEAIRDSFLGPYGWYDPHGVYDPPVDVVGVGTHEIGVIAGSNGVGVFPSAKWMACRACADFFCGDYAILRCAEVFTCPLYPNDTLPDCSKAPHVVHGDVWTGPGDDWFDRSLEIWEAAGIIPVWPLGGGGPACSSARYPSESAKVIAVSGTTPEDVWYERSSAGPSMTSGRMKPEMVAPATNILSAYNLDDTTLIPLSATSCASAHVAGVVAILKAYDPNLSFTQILIALARGAQREGLGLSVDDLVCGGIPVTTFPNNIFGFGRLNALGSLNYIIKHF</sequence>
<feature type="domain" description="Peptidase S8/S53" evidence="7">
    <location>
        <begin position="184"/>
        <end position="430"/>
    </location>
</feature>
<comment type="caution">
    <text evidence="5">Lacks conserved residue(s) required for the propagation of feature annotation.</text>
</comment>
<organism evidence="8 9">
    <name type="scientific">Folsomia candida</name>
    <name type="common">Springtail</name>
    <dbReference type="NCBI Taxonomy" id="158441"/>
    <lineage>
        <taxon>Eukaryota</taxon>
        <taxon>Metazoa</taxon>
        <taxon>Ecdysozoa</taxon>
        <taxon>Arthropoda</taxon>
        <taxon>Hexapoda</taxon>
        <taxon>Collembola</taxon>
        <taxon>Entomobryomorpha</taxon>
        <taxon>Isotomoidea</taxon>
        <taxon>Isotomidae</taxon>
        <taxon>Proisotominae</taxon>
        <taxon>Folsomia</taxon>
    </lineage>
</organism>
<dbReference type="PROSITE" id="PS51892">
    <property type="entry name" value="SUBTILASE"/>
    <property type="match status" value="1"/>
</dbReference>
<keyword evidence="9" id="KW-1185">Reference proteome</keyword>
<dbReference type="PANTHER" id="PTHR43806">
    <property type="entry name" value="PEPTIDASE S8"/>
    <property type="match status" value="1"/>
</dbReference>
<keyword evidence="6" id="KW-0732">Signal</keyword>
<dbReference type="AlphaFoldDB" id="A0A226E326"/>
<dbReference type="InterPro" id="IPR000209">
    <property type="entry name" value="Peptidase_S8/S53_dom"/>
</dbReference>
<reference evidence="8 9" key="1">
    <citation type="submission" date="2015-12" db="EMBL/GenBank/DDBJ databases">
        <title>The genome of Folsomia candida.</title>
        <authorList>
            <person name="Faddeeva A."/>
            <person name="Derks M.F."/>
            <person name="Anvar Y."/>
            <person name="Smit S."/>
            <person name="Van Straalen N."/>
            <person name="Roelofs D."/>
        </authorList>
    </citation>
    <scope>NUCLEOTIDE SEQUENCE [LARGE SCALE GENOMIC DNA]</scope>
    <source>
        <strain evidence="8 9">VU population</strain>
        <tissue evidence="8">Whole body</tissue>
    </source>
</reference>
<dbReference type="InterPro" id="IPR015500">
    <property type="entry name" value="Peptidase_S8_subtilisin-rel"/>
</dbReference>
<dbReference type="GO" id="GO:0006508">
    <property type="term" value="P:proteolysis"/>
    <property type="evidence" value="ECO:0007669"/>
    <property type="project" value="UniProtKB-KW"/>
</dbReference>
<accession>A0A226E326</accession>
<comment type="similarity">
    <text evidence="1 5">Belongs to the peptidase S8 family.</text>
</comment>
<dbReference type="InterPro" id="IPR050131">
    <property type="entry name" value="Peptidase_S8_subtilisin-like"/>
</dbReference>
<keyword evidence="4" id="KW-0720">Serine protease</keyword>
<proteinExistence type="inferred from homology"/>
<evidence type="ECO:0000313" key="9">
    <source>
        <dbReference type="Proteomes" id="UP000198287"/>
    </source>
</evidence>
<evidence type="ECO:0000313" key="8">
    <source>
        <dbReference type="EMBL" id="OXA51678.1"/>
    </source>
</evidence>
<dbReference type="GO" id="GO:0004252">
    <property type="term" value="F:serine-type endopeptidase activity"/>
    <property type="evidence" value="ECO:0007669"/>
    <property type="project" value="InterPro"/>
</dbReference>
<evidence type="ECO:0000256" key="5">
    <source>
        <dbReference type="PROSITE-ProRule" id="PRU01240"/>
    </source>
</evidence>